<sequence>MNLTRAFSFVFDDPDWWQVVVVVGLLQLVPIIGQIAALGCILYTARAVASGSDRPLPRLNQFGAVFSEGLYGAFIYIVYYLPIFLIMCLFICLIVGVVVATGNNEPPIGILIGLVLCLNLLLVPLALITQPLLIVGSGRYVQTGSAGAALQLGEVFALLRRNPAEWLVLWLLSILCNFVAGLGAIIVFFGILFTTAYAALVFGHLLGQTVRQVSSSPSLS</sequence>
<feature type="transmembrane region" description="Helical" evidence="1">
    <location>
        <begin position="108"/>
        <end position="128"/>
    </location>
</feature>
<keyword evidence="1" id="KW-0812">Transmembrane</keyword>
<dbReference type="EMBL" id="LWQS01000114">
    <property type="protein sequence ID" value="OAN37141.1"/>
    <property type="molecule type" value="Genomic_DNA"/>
</dbReference>
<feature type="transmembrane region" description="Helical" evidence="1">
    <location>
        <begin position="171"/>
        <end position="202"/>
    </location>
</feature>
<protein>
    <recommendedName>
        <fullName evidence="4">DUF4013 domain-containing protein</fullName>
    </recommendedName>
</protein>
<evidence type="ECO:0008006" key="4">
    <source>
        <dbReference type="Google" id="ProtNLM"/>
    </source>
</evidence>
<name>A0A178LUJ4_9CHLR</name>
<organism evidence="2 3">
    <name type="scientific">Chloroflexus islandicus</name>
    <dbReference type="NCBI Taxonomy" id="1707952"/>
    <lineage>
        <taxon>Bacteria</taxon>
        <taxon>Bacillati</taxon>
        <taxon>Chloroflexota</taxon>
        <taxon>Chloroflexia</taxon>
        <taxon>Chloroflexales</taxon>
        <taxon>Chloroflexineae</taxon>
        <taxon>Chloroflexaceae</taxon>
        <taxon>Chloroflexus</taxon>
    </lineage>
</organism>
<dbReference type="OrthoDB" id="9799578at2"/>
<gene>
    <name evidence="2" type="ORF">A6A03_05730</name>
</gene>
<evidence type="ECO:0000313" key="3">
    <source>
        <dbReference type="Proteomes" id="UP000078287"/>
    </source>
</evidence>
<evidence type="ECO:0000313" key="2">
    <source>
        <dbReference type="EMBL" id="OAN37141.1"/>
    </source>
</evidence>
<dbReference type="STRING" id="1707952.A6A03_05730"/>
<proteinExistence type="predicted"/>
<reference evidence="2 3" key="1">
    <citation type="submission" date="2016-04" db="EMBL/GenBank/DDBJ databases">
        <title>Chloroflexus islandicus sp. nov., a thermophilic filamentous anoxygenic phototrophic bacterium from geyser Strokkur (Iceland).</title>
        <authorList>
            <person name="Gaisin V.A."/>
            <person name="Kalashnikov A.M."/>
            <person name="Sukhacheva M.V."/>
            <person name="Grouzdev D.S."/>
            <person name="Ivanov T.M."/>
            <person name="Kuznetsov B."/>
            <person name="Gorlenko V.M."/>
        </authorList>
    </citation>
    <scope>NUCLEOTIDE SEQUENCE [LARGE SCALE GENOMIC DNA]</scope>
    <source>
        <strain evidence="3">isl-2</strain>
    </source>
</reference>
<dbReference type="Proteomes" id="UP000078287">
    <property type="component" value="Unassembled WGS sequence"/>
</dbReference>
<dbReference type="AlphaFoldDB" id="A0A178LUJ4"/>
<keyword evidence="3" id="KW-1185">Reference proteome</keyword>
<dbReference type="Pfam" id="PF13197">
    <property type="entry name" value="DUF4013"/>
    <property type="match status" value="1"/>
</dbReference>
<feature type="transmembrane region" description="Helical" evidence="1">
    <location>
        <begin position="70"/>
        <end position="102"/>
    </location>
</feature>
<comment type="caution">
    <text evidence="2">The sequence shown here is derived from an EMBL/GenBank/DDBJ whole genome shotgun (WGS) entry which is preliminary data.</text>
</comment>
<feature type="transmembrane region" description="Helical" evidence="1">
    <location>
        <begin position="16"/>
        <end position="49"/>
    </location>
</feature>
<accession>A0A178LUJ4</accession>
<evidence type="ECO:0000256" key="1">
    <source>
        <dbReference type="SAM" id="Phobius"/>
    </source>
</evidence>
<dbReference type="RefSeq" id="WP_066791506.1">
    <property type="nucleotide sequence ID" value="NZ_LWQS01000114.1"/>
</dbReference>
<dbReference type="InterPro" id="IPR025098">
    <property type="entry name" value="DUF4013"/>
</dbReference>
<keyword evidence="1" id="KW-0472">Membrane</keyword>
<keyword evidence="1" id="KW-1133">Transmembrane helix</keyword>